<protein>
    <submittedName>
        <fullName evidence="1">DUF1127 domain-containing protein</fullName>
    </submittedName>
</protein>
<dbReference type="AlphaFoldDB" id="A0A329Y0W7"/>
<dbReference type="Proteomes" id="UP000251205">
    <property type="component" value="Unassembled WGS sequence"/>
</dbReference>
<reference evidence="1 2" key="1">
    <citation type="submission" date="2018-06" db="EMBL/GenBank/DDBJ databases">
        <title>Whole Genome Sequence of an efficient microsymbiont, Rhizobium tropici.</title>
        <authorList>
            <person name="Srinivasan R."/>
            <person name="Singh H.V."/>
            <person name="Srivastava R."/>
            <person name="Kumari B."/>
            <person name="Radhakrishna A."/>
        </authorList>
    </citation>
    <scope>NUCLEOTIDE SEQUENCE [LARGE SCALE GENOMIC DNA]</scope>
    <source>
        <strain evidence="1 2">IGFRI Rhizo-19</strain>
    </source>
</reference>
<accession>A0A329Y0W7</accession>
<sequence>MVDRAAPASIGLPIAAIKSALTMIARRTACLVAHVQHMWAMRLVTRFSAHRLRDIGFERDWDGSLIRADGGPVSACNCQ</sequence>
<comment type="caution">
    <text evidence="1">The sequence shown here is derived from an EMBL/GenBank/DDBJ whole genome shotgun (WGS) entry which is preliminary data.</text>
</comment>
<name>A0A329Y0W7_RHITR</name>
<evidence type="ECO:0000313" key="2">
    <source>
        <dbReference type="Proteomes" id="UP000251205"/>
    </source>
</evidence>
<organism evidence="1 2">
    <name type="scientific">Rhizobium tropici</name>
    <dbReference type="NCBI Taxonomy" id="398"/>
    <lineage>
        <taxon>Bacteria</taxon>
        <taxon>Pseudomonadati</taxon>
        <taxon>Pseudomonadota</taxon>
        <taxon>Alphaproteobacteria</taxon>
        <taxon>Hyphomicrobiales</taxon>
        <taxon>Rhizobiaceae</taxon>
        <taxon>Rhizobium/Agrobacterium group</taxon>
        <taxon>Rhizobium</taxon>
    </lineage>
</organism>
<proteinExistence type="predicted"/>
<gene>
    <name evidence="1" type="ORF">DQ393_31420</name>
</gene>
<evidence type="ECO:0000313" key="1">
    <source>
        <dbReference type="EMBL" id="RAX37326.1"/>
    </source>
</evidence>
<dbReference type="EMBL" id="QMKK01000061">
    <property type="protein sequence ID" value="RAX37326.1"/>
    <property type="molecule type" value="Genomic_DNA"/>
</dbReference>